<feature type="domain" description="UmuC" evidence="6">
    <location>
        <begin position="2"/>
        <end position="187"/>
    </location>
</feature>
<keyword evidence="8" id="KW-1185">Reference proteome</keyword>
<dbReference type="GO" id="GO:0042276">
    <property type="term" value="P:error-prone translesion synthesis"/>
    <property type="evidence" value="ECO:0007669"/>
    <property type="project" value="TreeGrafter"/>
</dbReference>
<dbReference type="Gene3D" id="3.30.70.270">
    <property type="match status" value="1"/>
</dbReference>
<dbReference type="InterPro" id="IPR025188">
    <property type="entry name" value="DUF4113"/>
</dbReference>
<dbReference type="GO" id="GO:0006281">
    <property type="term" value="P:DNA repair"/>
    <property type="evidence" value="ECO:0007669"/>
    <property type="project" value="UniProtKB-KW"/>
</dbReference>
<dbReference type="Pfam" id="PF11799">
    <property type="entry name" value="IMS_C"/>
    <property type="match status" value="1"/>
</dbReference>
<keyword evidence="2" id="KW-0227">DNA damage</keyword>
<dbReference type="InterPro" id="IPR043128">
    <property type="entry name" value="Rev_trsase/Diguanyl_cyclase"/>
</dbReference>
<dbReference type="PROSITE" id="PS50173">
    <property type="entry name" value="UMUC"/>
    <property type="match status" value="1"/>
</dbReference>
<evidence type="ECO:0000256" key="1">
    <source>
        <dbReference type="ARBA" id="ARBA00010945"/>
    </source>
</evidence>
<dbReference type="OrthoDB" id="9808813at2"/>
<dbReference type="PANTHER" id="PTHR11076:SF34">
    <property type="entry name" value="PROTEIN UMUC"/>
    <property type="match status" value="1"/>
</dbReference>
<organism evidence="7 8">
    <name type="scientific">Alginatibacterium sediminis</name>
    <dbReference type="NCBI Taxonomy" id="2164068"/>
    <lineage>
        <taxon>Bacteria</taxon>
        <taxon>Pseudomonadati</taxon>
        <taxon>Pseudomonadota</taxon>
        <taxon>Gammaproteobacteria</taxon>
        <taxon>Alteromonadales</taxon>
        <taxon>Alteromonadaceae</taxon>
        <taxon>Alginatibacterium</taxon>
    </lineage>
</organism>
<dbReference type="GO" id="GO:0009432">
    <property type="term" value="P:SOS response"/>
    <property type="evidence" value="ECO:0007669"/>
    <property type="project" value="UniProtKB-KW"/>
</dbReference>
<dbReference type="CDD" id="cd01700">
    <property type="entry name" value="PolY_Pol_V_umuC"/>
    <property type="match status" value="1"/>
</dbReference>
<dbReference type="Proteomes" id="UP000286482">
    <property type="component" value="Unassembled WGS sequence"/>
</dbReference>
<keyword evidence="4" id="KW-0234">DNA repair</keyword>
<dbReference type="EMBL" id="RAQO01000004">
    <property type="protein sequence ID" value="RKF19962.1"/>
    <property type="molecule type" value="Genomic_DNA"/>
</dbReference>
<dbReference type="AlphaFoldDB" id="A0A420EGX2"/>
<dbReference type="InterPro" id="IPR050116">
    <property type="entry name" value="DNA_polymerase-Y"/>
</dbReference>
<evidence type="ECO:0000256" key="3">
    <source>
        <dbReference type="ARBA" id="ARBA00023199"/>
    </source>
</evidence>
<dbReference type="RefSeq" id="WP_120353966.1">
    <property type="nucleotide sequence ID" value="NZ_RAQO01000004.1"/>
</dbReference>
<gene>
    <name evidence="7" type="ORF">DBZ36_05785</name>
</gene>
<dbReference type="Gene3D" id="3.40.1170.60">
    <property type="match status" value="1"/>
</dbReference>
<dbReference type="PANTHER" id="PTHR11076">
    <property type="entry name" value="DNA REPAIR POLYMERASE UMUC / TRANSFERASE FAMILY MEMBER"/>
    <property type="match status" value="1"/>
</dbReference>
<dbReference type="Gene3D" id="1.10.150.20">
    <property type="entry name" value="5' to 3' exonuclease, C-terminal subdomain"/>
    <property type="match status" value="1"/>
</dbReference>
<evidence type="ECO:0000256" key="5">
    <source>
        <dbReference type="ARBA" id="ARBA00023236"/>
    </source>
</evidence>
<dbReference type="Pfam" id="PF00817">
    <property type="entry name" value="IMS"/>
    <property type="match status" value="1"/>
</dbReference>
<dbReference type="InterPro" id="IPR043502">
    <property type="entry name" value="DNA/RNA_pol_sf"/>
</dbReference>
<reference evidence="7 8" key="1">
    <citation type="submission" date="2018-09" db="EMBL/GenBank/DDBJ databases">
        <authorList>
            <person name="Wang Z."/>
        </authorList>
    </citation>
    <scope>NUCLEOTIDE SEQUENCE [LARGE SCALE GENOMIC DNA]</scope>
    <source>
        <strain evidence="7 8">ALS 81</strain>
    </source>
</reference>
<accession>A0A420EGX2</accession>
<dbReference type="GO" id="GO:0005829">
    <property type="term" value="C:cytosol"/>
    <property type="evidence" value="ECO:0007669"/>
    <property type="project" value="TreeGrafter"/>
</dbReference>
<evidence type="ECO:0000256" key="4">
    <source>
        <dbReference type="ARBA" id="ARBA00023204"/>
    </source>
</evidence>
<evidence type="ECO:0000313" key="8">
    <source>
        <dbReference type="Proteomes" id="UP000286482"/>
    </source>
</evidence>
<keyword evidence="5" id="KW-0742">SOS response</keyword>
<protein>
    <submittedName>
        <fullName evidence="7">Y-family DNA polymerase</fullName>
    </submittedName>
</protein>
<evidence type="ECO:0000313" key="7">
    <source>
        <dbReference type="EMBL" id="RKF19962.1"/>
    </source>
</evidence>
<proteinExistence type="inferred from homology"/>
<evidence type="ECO:0000259" key="6">
    <source>
        <dbReference type="PROSITE" id="PS50173"/>
    </source>
</evidence>
<comment type="similarity">
    <text evidence="1">Belongs to the DNA polymerase type-Y family.</text>
</comment>
<dbReference type="InterPro" id="IPR017961">
    <property type="entry name" value="DNA_pol_Y-fam_little_finger"/>
</dbReference>
<dbReference type="GO" id="GO:0003887">
    <property type="term" value="F:DNA-directed DNA polymerase activity"/>
    <property type="evidence" value="ECO:0007669"/>
    <property type="project" value="TreeGrafter"/>
</dbReference>
<evidence type="ECO:0000256" key="2">
    <source>
        <dbReference type="ARBA" id="ARBA00022763"/>
    </source>
</evidence>
<dbReference type="Pfam" id="PF13438">
    <property type="entry name" value="DUF4113"/>
    <property type="match status" value="1"/>
</dbReference>
<name>A0A420EGX2_9ALTE</name>
<dbReference type="GO" id="GO:0003684">
    <property type="term" value="F:damaged DNA binding"/>
    <property type="evidence" value="ECO:0007669"/>
    <property type="project" value="InterPro"/>
</dbReference>
<dbReference type="SUPFAM" id="SSF56672">
    <property type="entry name" value="DNA/RNA polymerases"/>
    <property type="match status" value="1"/>
</dbReference>
<comment type="caution">
    <text evidence="7">The sequence shown here is derived from an EMBL/GenBank/DDBJ whole genome shotgun (WGS) entry which is preliminary data.</text>
</comment>
<keyword evidence="3" id="KW-0741">SOS mutagenesis</keyword>
<sequence length="417" mass="47053">MFALVDVNSMYCACEQVFDPSIRGKPVVVLSNNDGCIVAANRQAKVLGIPKFKPFFEVKALCEKHKVVVKSSNYELYSSLSNKLMDVIGRFAPEQHVYSIDESFLSFKHCAAIPDLHAQAMSIRRAAWKETRLAVCVGIGNTLTLAKVANHAAKKHANYHGVCVIESVQQRTEILKAMDVSEVWGIGRQLSKRLKELGISTAYALSQMPAKKARRFFNVNVERTVRELNGAPCMSWDEARADKQQIFSTRSVGERITELNSLKQALSQHIAIAAAKARKQGSNCRTMMLFTASSPHDDRPKSFRRTLQFAYATNCTVTLTKAMSNIVHELFVTGVRFYRIGVGLINLEPQESSQFELFEQKQTNPALMQVLDRVNARYGRDFMFVASQGCEQKWSMRRDYLTPQYTTSWQDIPKVKC</sequence>
<dbReference type="InterPro" id="IPR001126">
    <property type="entry name" value="UmuC"/>
</dbReference>